<reference evidence="13" key="1">
    <citation type="submission" date="2019-02" db="EMBL/GenBank/DDBJ databases">
        <title>FDA dAtabase for Regulatory Grade micrObial Sequences (FDA-ARGOS): Supporting development and validation of Infectious Disease Dx tests.</title>
        <authorList>
            <person name="Duncan R."/>
            <person name="Fisher C."/>
            <person name="Tallon L."/>
            <person name="Sadzewicz L."/>
            <person name="Sengamalay N."/>
            <person name="Ott S."/>
            <person name="Godinez A."/>
            <person name="Nagaraj S."/>
            <person name="Vavikolanu K."/>
            <person name="Vyas G."/>
            <person name="Nadendla S."/>
            <person name="Aluvathingal J."/>
            <person name="Sichtig H."/>
        </authorList>
    </citation>
    <scope>NUCLEOTIDE SEQUENCE [LARGE SCALE GENOMIC DNA]</scope>
    <source>
        <strain evidence="13">FDAARGOS_360</strain>
    </source>
</reference>
<evidence type="ECO:0000256" key="1">
    <source>
        <dbReference type="ARBA" id="ARBA00004138"/>
    </source>
</evidence>
<feature type="compositionally biased region" description="Low complexity" evidence="10">
    <location>
        <begin position="809"/>
        <end position="820"/>
    </location>
</feature>
<feature type="region of interest" description="Disordered" evidence="10">
    <location>
        <begin position="790"/>
        <end position="879"/>
    </location>
</feature>
<accession>A0A504XSA9</accession>
<evidence type="ECO:0000256" key="4">
    <source>
        <dbReference type="ARBA" id="ARBA00022614"/>
    </source>
</evidence>
<dbReference type="PANTHER" id="PTHR18849:SF0">
    <property type="entry name" value="CILIA- AND FLAGELLA-ASSOCIATED PROTEIN 410-RELATED"/>
    <property type="match status" value="1"/>
</dbReference>
<evidence type="ECO:0000256" key="10">
    <source>
        <dbReference type="SAM" id="MobiDB-lite"/>
    </source>
</evidence>
<dbReference type="InterPro" id="IPR056496">
    <property type="entry name" value="CS_DNAAF11_C"/>
</dbReference>
<dbReference type="Gene3D" id="3.80.10.10">
    <property type="entry name" value="Ribonuclease Inhibitor"/>
    <property type="match status" value="1"/>
</dbReference>
<evidence type="ECO:0000256" key="6">
    <source>
        <dbReference type="ARBA" id="ARBA00023054"/>
    </source>
</evidence>
<dbReference type="GO" id="GO:0005737">
    <property type="term" value="C:cytoplasm"/>
    <property type="evidence" value="ECO:0007669"/>
    <property type="project" value="UniProtKB-SubCell"/>
</dbReference>
<comment type="caution">
    <text evidence="12">The sequence shown here is derived from an EMBL/GenBank/DDBJ whole genome shotgun (WGS) entry which is preliminary data.</text>
</comment>
<evidence type="ECO:0000256" key="8">
    <source>
        <dbReference type="ARBA" id="ARBA00023273"/>
    </source>
</evidence>
<evidence type="ECO:0000313" key="12">
    <source>
        <dbReference type="EMBL" id="TPP50675.1"/>
    </source>
</evidence>
<comment type="similarity">
    <text evidence="9">Belongs to the tilB family.</text>
</comment>
<dbReference type="FunFam" id="3.80.10.10:FF:000623">
    <property type="entry name" value="Leucine-rich repeat-containing protein"/>
    <property type="match status" value="1"/>
</dbReference>
<keyword evidence="5" id="KW-0677">Repeat</keyword>
<gene>
    <name evidence="12" type="ORF">CGC20_24940</name>
</gene>
<feature type="compositionally biased region" description="Polar residues" evidence="10">
    <location>
        <begin position="857"/>
        <end position="879"/>
    </location>
</feature>
<keyword evidence="8" id="KW-0966">Cell projection</keyword>
<evidence type="ECO:0000256" key="2">
    <source>
        <dbReference type="ARBA" id="ARBA00004496"/>
    </source>
</evidence>
<dbReference type="AlphaFoldDB" id="A0A504XSA9"/>
<protein>
    <submittedName>
        <fullName evidence="12">Leucine-rich repeat family protein</fullName>
    </submittedName>
</protein>
<organism evidence="12 13">
    <name type="scientific">Leishmania donovani</name>
    <dbReference type="NCBI Taxonomy" id="5661"/>
    <lineage>
        <taxon>Eukaryota</taxon>
        <taxon>Discoba</taxon>
        <taxon>Euglenozoa</taxon>
        <taxon>Kinetoplastea</taxon>
        <taxon>Metakinetoplastina</taxon>
        <taxon>Trypanosomatida</taxon>
        <taxon>Trypanosomatidae</taxon>
        <taxon>Leishmaniinae</taxon>
        <taxon>Leishmania</taxon>
    </lineage>
</organism>
<comment type="subcellular location">
    <subcellularLocation>
        <location evidence="1">Cell projection</location>
        <location evidence="1">Cilium</location>
    </subcellularLocation>
    <subcellularLocation>
        <location evidence="2">Cytoplasm</location>
    </subcellularLocation>
</comment>
<dbReference type="VEuPathDB" id="TriTrypDB:LdBPK_292330.1"/>
<evidence type="ECO:0000259" key="11">
    <source>
        <dbReference type="SMART" id="SM00446"/>
    </source>
</evidence>
<feature type="region of interest" description="Disordered" evidence="10">
    <location>
        <begin position="314"/>
        <end position="353"/>
    </location>
</feature>
<evidence type="ECO:0000256" key="3">
    <source>
        <dbReference type="ARBA" id="ARBA00022490"/>
    </source>
</evidence>
<dbReference type="InterPro" id="IPR003603">
    <property type="entry name" value="U2A'_phosphoprotein32A_C"/>
</dbReference>
<keyword evidence="6" id="KW-0175">Coiled coil</keyword>
<dbReference type="SMART" id="SM00446">
    <property type="entry name" value="LRRcap"/>
    <property type="match status" value="1"/>
</dbReference>
<dbReference type="Pfam" id="PF23602">
    <property type="entry name" value="CS_DNAAF11_C"/>
    <property type="match status" value="1"/>
</dbReference>
<sequence>MSTTSSPDAASCDVEKERKCISPVTRTGKSFVECALIDLPEKYSSAFPYLRGARLFFFDVVSKLNRIGARDKRVVFVTDYTIGVASKRGRVSRCAKVEDISELICDAQARALGVRMRSRPFAIAPKDFPRRNCFHEMPVDLLLHATSSAQYEALINVLSFVHHTSTHEALLCRSLKQYETWKASLVLAPDGSRVKKAMQYYAIPVPPSEGSTGAATLSATRSQETSASLWAVRAPRQAALLSAGDSASRFTSAPDVSAAVPTLRHWSSLGASSSFTPSGVGGHRTALELSPFSLSPSPTPPLVGFSRDMVTVPTSATRRGGNPLLKADRKVPNTSSKKKQGNNEGAASDQALTRPPRRIFTSGSLERLTVAAARGGTTMRSLAARLKRRQLRDAELCRHRPSEKRELDGPMRYLGSFAPASDSLLQLRDAPRRHWQSKETLLRRRAEHNEGCLSNLKEIALHQQDIEKIDLIGDACRQLEIIYLCNNYISHIEGLRHLKWLKYLNLAVNNITVIDGLQGCEALERLDLTLNFIADPTSVQTLLANPFLESLHLTGNPCTKTEGYRAYVIHSLPQLKELDGDEIIRAERIMARQAEDVVIEVAEEEAMKVREAERIKQEMLAKGIDPFPPKYNDKGERVYGHTPEERLQMLHEQQQMERKKREEQSTPQPGSIAALHQELKRQQQPSKRLTAEEERSKFGRLLLRNEPRVPFHVNQDDAAEFVLTVEPGKFISTTLLSVQVEVDVVRVFIKGKLLQVPVEDELAADAAQVQRSTTTGQLKVTVPYAPEVQERRGGARARLRGLREVTEKASNATGTSAASTTPPPTAFPPKAARPPTRSTLLEIESRMGGSSSPSLSINQTGTTGTLNSSGKDTTTASSSIVKSVEDISPVPSTMKVSADAATLASQLITAVLAPTTAASSH</sequence>
<dbReference type="PROSITE" id="PS51450">
    <property type="entry name" value="LRR"/>
    <property type="match status" value="2"/>
</dbReference>
<dbReference type="PANTHER" id="PTHR18849">
    <property type="entry name" value="LEUCINE RICH REPEAT PROTEIN"/>
    <property type="match status" value="1"/>
</dbReference>
<dbReference type="VEuPathDB" id="TriTrypDB:LdCL_290029300"/>
<dbReference type="Pfam" id="PF14580">
    <property type="entry name" value="LRR_9"/>
    <property type="match status" value="1"/>
</dbReference>
<name>A0A504XSA9_LEIDO</name>
<keyword evidence="3" id="KW-0963">Cytoplasm</keyword>
<dbReference type="InterPro" id="IPR001611">
    <property type="entry name" value="Leu-rich_rpt"/>
</dbReference>
<feature type="domain" description="U2A'/phosphoprotein 32 family A C-terminal" evidence="11">
    <location>
        <begin position="561"/>
        <end position="579"/>
    </location>
</feature>
<feature type="compositionally biased region" description="Low complexity" evidence="10">
    <location>
        <begin position="846"/>
        <end position="856"/>
    </location>
</feature>
<dbReference type="VEuPathDB" id="TriTrypDB:LdCL_290029400"/>
<proteinExistence type="inferred from homology"/>
<evidence type="ECO:0000256" key="9">
    <source>
        <dbReference type="ARBA" id="ARBA00049982"/>
    </source>
</evidence>
<evidence type="ECO:0000256" key="5">
    <source>
        <dbReference type="ARBA" id="ARBA00022737"/>
    </source>
</evidence>
<keyword evidence="4" id="KW-0433">Leucine-rich repeat</keyword>
<dbReference type="VEuPathDB" id="TriTrypDB:LDHU3_29.3440"/>
<dbReference type="InterPro" id="IPR032675">
    <property type="entry name" value="LRR_dom_sf"/>
</dbReference>
<keyword evidence="7" id="KW-0969">Cilium</keyword>
<dbReference type="VEuPathDB" id="TriTrypDB:LdBPK_292320.1"/>
<evidence type="ECO:0000313" key="13">
    <source>
        <dbReference type="Proteomes" id="UP000318821"/>
    </source>
</evidence>
<dbReference type="VEuPathDB" id="TriTrypDB:LDHU3_29.3430"/>
<dbReference type="Proteomes" id="UP000318821">
    <property type="component" value="Unassembled WGS sequence"/>
</dbReference>
<evidence type="ECO:0000256" key="7">
    <source>
        <dbReference type="ARBA" id="ARBA00023069"/>
    </source>
</evidence>
<dbReference type="SUPFAM" id="SSF52058">
    <property type="entry name" value="L domain-like"/>
    <property type="match status" value="1"/>
</dbReference>
<dbReference type="EMBL" id="RHLD01000010">
    <property type="protein sequence ID" value="TPP50675.1"/>
    <property type="molecule type" value="Genomic_DNA"/>
</dbReference>
<dbReference type="GO" id="GO:0005929">
    <property type="term" value="C:cilium"/>
    <property type="evidence" value="ECO:0007669"/>
    <property type="project" value="UniProtKB-SubCell"/>
</dbReference>